<dbReference type="Pfam" id="PF01746">
    <property type="entry name" value="tRNA_m1G_MT"/>
    <property type="match status" value="1"/>
</dbReference>
<feature type="binding site" evidence="15 16">
    <location>
        <position position="112"/>
    </location>
    <ligand>
        <name>S-adenosyl-L-methionine</name>
        <dbReference type="ChEBI" id="CHEBI:59789"/>
    </ligand>
</feature>
<evidence type="ECO:0000256" key="16">
    <source>
        <dbReference type="PIRSR" id="PIRSR000386-1"/>
    </source>
</evidence>
<evidence type="ECO:0000256" key="10">
    <source>
        <dbReference type="ARBA" id="ARBA00022691"/>
    </source>
</evidence>
<dbReference type="PANTHER" id="PTHR46417">
    <property type="entry name" value="TRNA (GUANINE-N(1)-)-METHYLTRANSFERASE"/>
    <property type="match status" value="1"/>
</dbReference>
<dbReference type="CDD" id="cd18080">
    <property type="entry name" value="TrmD-like"/>
    <property type="match status" value="1"/>
</dbReference>
<evidence type="ECO:0000256" key="8">
    <source>
        <dbReference type="ARBA" id="ARBA00022603"/>
    </source>
</evidence>
<evidence type="ECO:0000256" key="9">
    <source>
        <dbReference type="ARBA" id="ARBA00022679"/>
    </source>
</evidence>
<comment type="catalytic activity">
    <reaction evidence="14 15 17">
        <text>guanosine(37) in tRNA + S-adenosyl-L-methionine = N(1)-methylguanosine(37) in tRNA + S-adenosyl-L-homocysteine + H(+)</text>
        <dbReference type="Rhea" id="RHEA:36899"/>
        <dbReference type="Rhea" id="RHEA-COMP:10145"/>
        <dbReference type="Rhea" id="RHEA-COMP:10147"/>
        <dbReference type="ChEBI" id="CHEBI:15378"/>
        <dbReference type="ChEBI" id="CHEBI:57856"/>
        <dbReference type="ChEBI" id="CHEBI:59789"/>
        <dbReference type="ChEBI" id="CHEBI:73542"/>
        <dbReference type="ChEBI" id="CHEBI:74269"/>
        <dbReference type="EC" id="2.1.1.228"/>
    </reaction>
</comment>
<evidence type="ECO:0000256" key="15">
    <source>
        <dbReference type="HAMAP-Rule" id="MF_00605"/>
    </source>
</evidence>
<gene>
    <name evidence="15" type="primary">trmD</name>
    <name evidence="19" type="ORF">JM64_02335</name>
</gene>
<evidence type="ECO:0000256" key="5">
    <source>
        <dbReference type="ARBA" id="ARBA00012807"/>
    </source>
</evidence>
<sequence length="246" mass="28453">MRIGIVTIFPDFVKVIREYGVIAKAVENGLLHIDIFNLRDFTTDKHKVVDDYPYGGGPGMVMKPEPFFRFFEFFQSNYGKAYVVLTSPQGRRLDNKVAMELANKEQIVIICGRYEGIDERVMKFVDDEISIGDYVLTGGELPAMVIVDAVSRFVPGVVEEESVKNDSFYNNLLDHPHYTRPREIEGMSVPEVLISGNHEEIELWRRKESLKKTMLKRPDIFMKHEFDELDKKALINLFKELIRDAR</sequence>
<evidence type="ECO:0000313" key="20">
    <source>
        <dbReference type="Proteomes" id="UP000077096"/>
    </source>
</evidence>
<dbReference type="SUPFAM" id="SSF75217">
    <property type="entry name" value="alpha/beta knot"/>
    <property type="match status" value="1"/>
</dbReference>
<protein>
    <recommendedName>
        <fullName evidence="6 15">tRNA (guanine-N(1)-)-methyltransferase</fullName>
        <ecNumber evidence="5 15">2.1.1.228</ecNumber>
    </recommendedName>
    <alternativeName>
        <fullName evidence="12 15">M1G-methyltransferase</fullName>
    </alternativeName>
    <alternativeName>
        <fullName evidence="13 15">tRNA [GM37] methyltransferase</fullName>
    </alternativeName>
</protein>
<keyword evidence="10 15" id="KW-0949">S-adenosyl-L-methionine</keyword>
<organism evidence="19 20">
    <name type="scientific">Fervidobacterium pennivorans</name>
    <dbReference type="NCBI Taxonomy" id="93466"/>
    <lineage>
        <taxon>Bacteria</taxon>
        <taxon>Thermotogati</taxon>
        <taxon>Thermotogota</taxon>
        <taxon>Thermotogae</taxon>
        <taxon>Thermotogales</taxon>
        <taxon>Fervidobacteriaceae</taxon>
        <taxon>Fervidobacterium</taxon>
    </lineage>
</organism>
<evidence type="ECO:0000256" key="4">
    <source>
        <dbReference type="ARBA" id="ARBA00011738"/>
    </source>
</evidence>
<comment type="function">
    <text evidence="1 15 17">Specifically methylates guanosine-37 in various tRNAs.</text>
</comment>
<evidence type="ECO:0000256" key="17">
    <source>
        <dbReference type="RuleBase" id="RU003464"/>
    </source>
</evidence>
<evidence type="ECO:0000256" key="7">
    <source>
        <dbReference type="ARBA" id="ARBA00022490"/>
    </source>
</evidence>
<feature type="binding site" evidence="15 16">
    <location>
        <begin position="131"/>
        <end position="136"/>
    </location>
    <ligand>
        <name>S-adenosyl-L-methionine</name>
        <dbReference type="ChEBI" id="CHEBI:59789"/>
    </ligand>
</feature>
<name>A0A172T1U2_FERPE</name>
<dbReference type="InterPro" id="IPR016009">
    <property type="entry name" value="tRNA_MeTrfase_TRMD/TRM10"/>
</dbReference>
<keyword evidence="11 15" id="KW-0819">tRNA processing</keyword>
<reference evidence="19 20" key="1">
    <citation type="submission" date="2014-08" db="EMBL/GenBank/DDBJ databases">
        <title>Fervidobacterium pennivorans DYC genome.</title>
        <authorList>
            <person name="Wushke S."/>
        </authorList>
    </citation>
    <scope>NUCLEOTIDE SEQUENCE [LARGE SCALE GENOMIC DNA]</scope>
    <source>
        <strain evidence="19 20">DYC</strain>
    </source>
</reference>
<dbReference type="Gene3D" id="3.40.1280.10">
    <property type="match status" value="1"/>
</dbReference>
<dbReference type="NCBIfam" id="NF000648">
    <property type="entry name" value="PRK00026.1"/>
    <property type="match status" value="1"/>
</dbReference>
<keyword evidence="7 15" id="KW-0963">Cytoplasm</keyword>
<dbReference type="GO" id="GO:0005829">
    <property type="term" value="C:cytosol"/>
    <property type="evidence" value="ECO:0007669"/>
    <property type="project" value="TreeGrafter"/>
</dbReference>
<dbReference type="OrthoDB" id="9807416at2"/>
<dbReference type="PANTHER" id="PTHR46417:SF1">
    <property type="entry name" value="TRNA (GUANINE-N(1)-)-METHYLTRANSFERASE"/>
    <property type="match status" value="1"/>
</dbReference>
<dbReference type="KEGG" id="fng:JM64_02335"/>
<dbReference type="FunFam" id="3.40.1280.10:FF:000001">
    <property type="entry name" value="tRNA (guanine-N(1)-)-methyltransferase"/>
    <property type="match status" value="1"/>
</dbReference>
<accession>A0A172T1U2</accession>
<evidence type="ECO:0000256" key="13">
    <source>
        <dbReference type="ARBA" id="ARBA00033392"/>
    </source>
</evidence>
<feature type="domain" description="tRNA methyltransferase TRMD/TRM10-type" evidence="18">
    <location>
        <begin position="1"/>
        <end position="222"/>
    </location>
</feature>
<comment type="subcellular location">
    <subcellularLocation>
        <location evidence="2 15 17">Cytoplasm</location>
    </subcellularLocation>
</comment>
<evidence type="ECO:0000256" key="3">
    <source>
        <dbReference type="ARBA" id="ARBA00007630"/>
    </source>
</evidence>
<evidence type="ECO:0000256" key="14">
    <source>
        <dbReference type="ARBA" id="ARBA00047783"/>
    </source>
</evidence>
<dbReference type="GO" id="GO:0002939">
    <property type="term" value="P:tRNA N1-guanine methylation"/>
    <property type="evidence" value="ECO:0007669"/>
    <property type="project" value="TreeGrafter"/>
</dbReference>
<dbReference type="EMBL" id="CP011393">
    <property type="protein sequence ID" value="ANE40965.1"/>
    <property type="molecule type" value="Genomic_DNA"/>
</dbReference>
<comment type="subunit">
    <text evidence="4 15 17">Homodimer.</text>
</comment>
<dbReference type="FunFam" id="1.10.1270.20:FF:000001">
    <property type="entry name" value="tRNA (guanine-N(1)-)-methyltransferase"/>
    <property type="match status" value="1"/>
</dbReference>
<comment type="similarity">
    <text evidence="3 15 17">Belongs to the RNA methyltransferase TrmD family.</text>
</comment>
<keyword evidence="8 15" id="KW-0489">Methyltransferase</keyword>
<dbReference type="InterPro" id="IPR029028">
    <property type="entry name" value="Alpha/beta_knot_MTases"/>
</dbReference>
<dbReference type="PIRSF" id="PIRSF000386">
    <property type="entry name" value="tRNA_mtase"/>
    <property type="match status" value="1"/>
</dbReference>
<dbReference type="PATRIC" id="fig|93466.3.peg.517"/>
<evidence type="ECO:0000256" key="12">
    <source>
        <dbReference type="ARBA" id="ARBA00029736"/>
    </source>
</evidence>
<dbReference type="NCBIfam" id="TIGR00088">
    <property type="entry name" value="trmD"/>
    <property type="match status" value="1"/>
</dbReference>
<dbReference type="HAMAP" id="MF_00605">
    <property type="entry name" value="TrmD"/>
    <property type="match status" value="1"/>
</dbReference>
<evidence type="ECO:0000256" key="11">
    <source>
        <dbReference type="ARBA" id="ARBA00022694"/>
    </source>
</evidence>
<evidence type="ECO:0000256" key="1">
    <source>
        <dbReference type="ARBA" id="ARBA00002634"/>
    </source>
</evidence>
<dbReference type="EC" id="2.1.1.228" evidence="5 15"/>
<keyword evidence="9 15" id="KW-0808">Transferase</keyword>
<evidence type="ECO:0000256" key="2">
    <source>
        <dbReference type="ARBA" id="ARBA00004496"/>
    </source>
</evidence>
<dbReference type="Proteomes" id="UP000077096">
    <property type="component" value="Chromosome"/>
</dbReference>
<dbReference type="InterPro" id="IPR023148">
    <property type="entry name" value="tRNA_m1G_MeTrfase_C_sf"/>
</dbReference>
<proteinExistence type="inferred from homology"/>
<dbReference type="InterPro" id="IPR002649">
    <property type="entry name" value="tRNA_m1G_MeTrfase_TrmD"/>
</dbReference>
<dbReference type="Gene3D" id="1.10.1270.20">
    <property type="entry name" value="tRNA(m1g37)methyltransferase, domain 2"/>
    <property type="match status" value="1"/>
</dbReference>
<dbReference type="GO" id="GO:0052906">
    <property type="term" value="F:tRNA (guanine(37)-N1)-methyltransferase activity"/>
    <property type="evidence" value="ECO:0007669"/>
    <property type="project" value="UniProtKB-UniRule"/>
</dbReference>
<evidence type="ECO:0000259" key="18">
    <source>
        <dbReference type="Pfam" id="PF01746"/>
    </source>
</evidence>
<dbReference type="InterPro" id="IPR029026">
    <property type="entry name" value="tRNA_m1G_MTases_N"/>
</dbReference>
<dbReference type="AlphaFoldDB" id="A0A172T1U2"/>
<evidence type="ECO:0000256" key="6">
    <source>
        <dbReference type="ARBA" id="ARBA00014679"/>
    </source>
</evidence>
<evidence type="ECO:0000313" key="19">
    <source>
        <dbReference type="EMBL" id="ANE40965.1"/>
    </source>
</evidence>